<name>A0ABR2GS67_9EUKA</name>
<gene>
    <name evidence="4" type="ORF">M9Y10_037311</name>
</gene>
<comment type="caution">
    <text evidence="4">The sequence shown here is derived from an EMBL/GenBank/DDBJ whole genome shotgun (WGS) entry which is preliminary data.</text>
</comment>
<evidence type="ECO:0000256" key="2">
    <source>
        <dbReference type="ARBA" id="ARBA00022840"/>
    </source>
</evidence>
<dbReference type="Gene3D" id="3.30.200.20">
    <property type="entry name" value="Phosphorylase Kinase, domain 1"/>
    <property type="match status" value="1"/>
</dbReference>
<dbReference type="EMBL" id="JAPFFF010000063">
    <property type="protein sequence ID" value="KAK8836789.1"/>
    <property type="molecule type" value="Genomic_DNA"/>
</dbReference>
<evidence type="ECO:0000256" key="1">
    <source>
        <dbReference type="ARBA" id="ARBA00022741"/>
    </source>
</evidence>
<dbReference type="PANTHER" id="PTHR24055">
    <property type="entry name" value="MITOGEN-ACTIVATED PROTEIN KINASE"/>
    <property type="match status" value="1"/>
</dbReference>
<keyword evidence="5" id="KW-1185">Reference proteome</keyword>
<protein>
    <recommendedName>
        <fullName evidence="3">Protein kinase domain-containing protein</fullName>
    </recommendedName>
</protein>
<feature type="domain" description="Protein kinase" evidence="3">
    <location>
        <begin position="1"/>
        <end position="296"/>
    </location>
</feature>
<dbReference type="Gene3D" id="1.10.510.10">
    <property type="entry name" value="Transferase(Phosphotransferase) domain 1"/>
    <property type="match status" value="1"/>
</dbReference>
<dbReference type="SUPFAM" id="SSF56112">
    <property type="entry name" value="Protein kinase-like (PK-like)"/>
    <property type="match status" value="1"/>
</dbReference>
<dbReference type="Proteomes" id="UP001470230">
    <property type="component" value="Unassembled WGS sequence"/>
</dbReference>
<dbReference type="InterPro" id="IPR011009">
    <property type="entry name" value="Kinase-like_dom_sf"/>
</dbReference>
<dbReference type="PROSITE" id="PS50011">
    <property type="entry name" value="PROTEIN_KINASE_DOM"/>
    <property type="match status" value="1"/>
</dbReference>
<evidence type="ECO:0000259" key="3">
    <source>
        <dbReference type="PROSITE" id="PS50011"/>
    </source>
</evidence>
<proteinExistence type="predicted"/>
<organism evidence="4 5">
    <name type="scientific">Tritrichomonas musculus</name>
    <dbReference type="NCBI Taxonomy" id="1915356"/>
    <lineage>
        <taxon>Eukaryota</taxon>
        <taxon>Metamonada</taxon>
        <taxon>Parabasalia</taxon>
        <taxon>Tritrichomonadida</taxon>
        <taxon>Tritrichomonadidae</taxon>
        <taxon>Tritrichomonas</taxon>
    </lineage>
</organism>
<sequence length="344" mass="40732">MHDSEFHEIEKVLENNFTIENHKGYNLYSGISKKFNRSVSIKVISDIFNQFYGPKKIIRELQIYSQLNHENISNLINLKFKTHFNKPDSIFITSELLDTTLYKIILSNQELTEDHRRFFIYQILRALKYLHSANIIHKNIRPDNILLSANCDLKLQILFFQDFQPTNGTMIDRWYRSPEQLFFSESVSFPTDIWSVGCIFYEIIMRRPLFPGNSWLPYQLNTIINTIGSPEDDDLYYLTNKRYIDLMSRFQKVDKVNFSELVTKASKDEIDLIEQMLMWNPSKRISVDEALKHSYFEDLHDLSDEPTTSPIEPLNINIDENNKTEMKKCVESEIKKICENHNFI</sequence>
<reference evidence="4 5" key="1">
    <citation type="submission" date="2024-04" db="EMBL/GenBank/DDBJ databases">
        <title>Tritrichomonas musculus Genome.</title>
        <authorList>
            <person name="Alves-Ferreira E."/>
            <person name="Grigg M."/>
            <person name="Lorenzi H."/>
            <person name="Galac M."/>
        </authorList>
    </citation>
    <scope>NUCLEOTIDE SEQUENCE [LARGE SCALE GENOMIC DNA]</scope>
    <source>
        <strain evidence="4 5">EAF2021</strain>
    </source>
</reference>
<evidence type="ECO:0000313" key="4">
    <source>
        <dbReference type="EMBL" id="KAK8836789.1"/>
    </source>
</evidence>
<keyword evidence="1" id="KW-0547">Nucleotide-binding</keyword>
<evidence type="ECO:0000313" key="5">
    <source>
        <dbReference type="Proteomes" id="UP001470230"/>
    </source>
</evidence>
<dbReference type="Pfam" id="PF00069">
    <property type="entry name" value="Pkinase"/>
    <property type="match status" value="1"/>
</dbReference>
<keyword evidence="2" id="KW-0067">ATP-binding</keyword>
<accession>A0ABR2GS67</accession>
<dbReference type="InterPro" id="IPR000719">
    <property type="entry name" value="Prot_kinase_dom"/>
</dbReference>
<dbReference type="InterPro" id="IPR050117">
    <property type="entry name" value="MAPK"/>
</dbReference>